<feature type="transmembrane region" description="Helical" evidence="6">
    <location>
        <begin position="212"/>
        <end position="242"/>
    </location>
</feature>
<keyword evidence="3 6" id="KW-0812">Transmembrane</keyword>
<feature type="transmembrane region" description="Helical" evidence="6">
    <location>
        <begin position="282"/>
        <end position="302"/>
    </location>
</feature>
<dbReference type="PANTHER" id="PTHR21716">
    <property type="entry name" value="TRANSMEMBRANE PROTEIN"/>
    <property type="match status" value="1"/>
</dbReference>
<dbReference type="InterPro" id="IPR002549">
    <property type="entry name" value="AI-2E-like"/>
</dbReference>
<dbReference type="GO" id="GO:0016020">
    <property type="term" value="C:membrane"/>
    <property type="evidence" value="ECO:0007669"/>
    <property type="project" value="UniProtKB-SubCell"/>
</dbReference>
<accession>A0A923SWM8</accession>
<protein>
    <submittedName>
        <fullName evidence="7">Sporulation integral membrane protein YtvI</fullName>
    </submittedName>
</protein>
<name>A0A923SWM8_9FIRM</name>
<evidence type="ECO:0000256" key="3">
    <source>
        <dbReference type="ARBA" id="ARBA00022692"/>
    </source>
</evidence>
<evidence type="ECO:0000256" key="6">
    <source>
        <dbReference type="SAM" id="Phobius"/>
    </source>
</evidence>
<dbReference type="PANTHER" id="PTHR21716:SF68">
    <property type="entry name" value="TRANSPORT PROTEIN YTVI-RELATED"/>
    <property type="match status" value="1"/>
</dbReference>
<comment type="similarity">
    <text evidence="2">Belongs to the autoinducer-2 exporter (AI-2E) (TC 2.A.86) family.</text>
</comment>
<feature type="transmembrane region" description="Helical" evidence="6">
    <location>
        <begin position="248"/>
        <end position="275"/>
    </location>
</feature>
<organism evidence="7 8">
    <name type="scientific">Zhenpiania hominis</name>
    <dbReference type="NCBI Taxonomy" id="2763644"/>
    <lineage>
        <taxon>Bacteria</taxon>
        <taxon>Bacillati</taxon>
        <taxon>Bacillota</taxon>
        <taxon>Clostridia</taxon>
        <taxon>Peptostreptococcales</taxon>
        <taxon>Anaerovoracaceae</taxon>
        <taxon>Zhenpiania</taxon>
    </lineage>
</organism>
<keyword evidence="8" id="KW-1185">Reference proteome</keyword>
<evidence type="ECO:0000256" key="2">
    <source>
        <dbReference type="ARBA" id="ARBA00009773"/>
    </source>
</evidence>
<dbReference type="RefSeq" id="WP_187303588.1">
    <property type="nucleotide sequence ID" value="NZ_CBCTON010000003.1"/>
</dbReference>
<dbReference type="InterPro" id="IPR014227">
    <property type="entry name" value="YtvI-like"/>
</dbReference>
<dbReference type="NCBIfam" id="TIGR02872">
    <property type="entry name" value="spore_ytvI"/>
    <property type="match status" value="1"/>
</dbReference>
<keyword evidence="5 6" id="KW-0472">Membrane</keyword>
<gene>
    <name evidence="7" type="primary">ytvI</name>
    <name evidence="7" type="ORF">H9L42_11720</name>
</gene>
<dbReference type="Pfam" id="PF01594">
    <property type="entry name" value="AI-2E_transport"/>
    <property type="match status" value="1"/>
</dbReference>
<evidence type="ECO:0000256" key="4">
    <source>
        <dbReference type="ARBA" id="ARBA00022989"/>
    </source>
</evidence>
<sequence length="380" mass="42465">MEIEKKRKFIINILYFAIILAIVWVILEWGLSLIMPFIIAFLISWALQRPIRFLSEKLRVHKKILAIFLVLLFYCTIGLLIALLIIKSFSAVGELIASLPALYEAHINPLIGKIYDSLESSFIRLDPELMNALDTLIQDSAASIGEIISGLSMTVAGAVSGAASSLPGFLIRLLLMVISTFFISMDYDRLMGFILRQFNDRTQELFFQIKKYIIGTLFVCIRSYALIMSITFVELSIGLHILRVENAFLIALLIAVFDILPVLGTGGIMIPWAIITFLLGNYSLAIGLAVLYVVITIIRNILEPKIVGGNIGLHPVVTLISLFVGAQLFGVVGLFGFPIFLSLLVNLNKNGTIHLFKMDESKESTESPKANRRIMKRRRK</sequence>
<dbReference type="Proteomes" id="UP000602647">
    <property type="component" value="Unassembled WGS sequence"/>
</dbReference>
<feature type="transmembrane region" description="Helical" evidence="6">
    <location>
        <begin position="33"/>
        <end position="52"/>
    </location>
</feature>
<feature type="transmembrane region" description="Helical" evidence="6">
    <location>
        <begin position="9"/>
        <end position="27"/>
    </location>
</feature>
<evidence type="ECO:0000313" key="8">
    <source>
        <dbReference type="Proteomes" id="UP000602647"/>
    </source>
</evidence>
<comment type="caution">
    <text evidence="7">The sequence shown here is derived from an EMBL/GenBank/DDBJ whole genome shotgun (WGS) entry which is preliminary data.</text>
</comment>
<feature type="transmembrane region" description="Helical" evidence="6">
    <location>
        <begin position="64"/>
        <end position="86"/>
    </location>
</feature>
<evidence type="ECO:0000256" key="1">
    <source>
        <dbReference type="ARBA" id="ARBA00004141"/>
    </source>
</evidence>
<comment type="subcellular location">
    <subcellularLocation>
        <location evidence="1">Membrane</location>
        <topology evidence="1">Multi-pass membrane protein</topology>
    </subcellularLocation>
</comment>
<proteinExistence type="inferred from homology"/>
<evidence type="ECO:0000256" key="5">
    <source>
        <dbReference type="ARBA" id="ARBA00023136"/>
    </source>
</evidence>
<dbReference type="AlphaFoldDB" id="A0A923SWM8"/>
<feature type="transmembrane region" description="Helical" evidence="6">
    <location>
        <begin position="322"/>
        <end position="347"/>
    </location>
</feature>
<dbReference type="EMBL" id="JACRYT010000014">
    <property type="protein sequence ID" value="MBC6680488.1"/>
    <property type="molecule type" value="Genomic_DNA"/>
</dbReference>
<keyword evidence="4 6" id="KW-1133">Transmembrane helix</keyword>
<evidence type="ECO:0000313" key="7">
    <source>
        <dbReference type="EMBL" id="MBC6680488.1"/>
    </source>
</evidence>
<reference evidence="7" key="1">
    <citation type="submission" date="2020-08" db="EMBL/GenBank/DDBJ databases">
        <title>Genome public.</title>
        <authorList>
            <person name="Liu C."/>
            <person name="Sun Q."/>
        </authorList>
    </citation>
    <scope>NUCLEOTIDE SEQUENCE</scope>
    <source>
        <strain evidence="7">BX12</strain>
    </source>
</reference>
<dbReference type="GO" id="GO:0055085">
    <property type="term" value="P:transmembrane transport"/>
    <property type="evidence" value="ECO:0007669"/>
    <property type="project" value="TreeGrafter"/>
</dbReference>
<feature type="transmembrane region" description="Helical" evidence="6">
    <location>
        <begin position="169"/>
        <end position="191"/>
    </location>
</feature>